<dbReference type="SUPFAM" id="SSF55816">
    <property type="entry name" value="5'-nucleotidase (syn. UDP-sugar hydrolase), C-terminal domain"/>
    <property type="match status" value="1"/>
</dbReference>
<evidence type="ECO:0000256" key="1">
    <source>
        <dbReference type="ARBA" id="ARBA00022729"/>
    </source>
</evidence>
<dbReference type="Pfam" id="PF00149">
    <property type="entry name" value="Metallophos"/>
    <property type="match status" value="1"/>
</dbReference>
<dbReference type="PANTHER" id="PTHR11575:SF24">
    <property type="entry name" value="5'-NUCLEOTIDASE"/>
    <property type="match status" value="1"/>
</dbReference>
<keyword evidence="2" id="KW-0378">Hydrolase</keyword>
<dbReference type="GO" id="GO:0000166">
    <property type="term" value="F:nucleotide binding"/>
    <property type="evidence" value="ECO:0007669"/>
    <property type="project" value="UniProtKB-KW"/>
</dbReference>
<dbReference type="InterPro" id="IPR036907">
    <property type="entry name" value="5'-Nucleotdase_C_sf"/>
</dbReference>
<feature type="domain" description="5'-Nucleotidase C-terminal" evidence="6">
    <location>
        <begin position="339"/>
        <end position="509"/>
    </location>
</feature>
<dbReference type="InterPro" id="IPR006179">
    <property type="entry name" value="5_nucleotidase/apyrase"/>
</dbReference>
<organism evidence="7 8">
    <name type="scientific">Candidatus Lachnoclostridium stercoravium</name>
    <dbReference type="NCBI Taxonomy" id="2838633"/>
    <lineage>
        <taxon>Bacteria</taxon>
        <taxon>Bacillati</taxon>
        <taxon>Bacillota</taxon>
        <taxon>Clostridia</taxon>
        <taxon>Lachnospirales</taxon>
        <taxon>Lachnospiraceae</taxon>
    </lineage>
</organism>
<keyword evidence="4" id="KW-1133">Transmembrane helix</keyword>
<evidence type="ECO:0000313" key="7">
    <source>
        <dbReference type="EMBL" id="HJA69967.1"/>
    </source>
</evidence>
<dbReference type="InterPro" id="IPR008334">
    <property type="entry name" value="5'-Nucleotdase_C"/>
</dbReference>
<protein>
    <submittedName>
        <fullName evidence="7">Bifunctional metallophosphatase/5'-nucleotidase</fullName>
    </submittedName>
</protein>
<dbReference type="Gene3D" id="3.90.780.10">
    <property type="entry name" value="5'-Nucleotidase, C-terminal domain"/>
    <property type="match status" value="1"/>
</dbReference>
<feature type="compositionally biased region" description="Low complexity" evidence="3">
    <location>
        <begin position="655"/>
        <end position="691"/>
    </location>
</feature>
<comment type="similarity">
    <text evidence="2">Belongs to the 5'-nucleotidase family.</text>
</comment>
<feature type="signal peptide" evidence="2">
    <location>
        <begin position="1"/>
        <end position="24"/>
    </location>
</feature>
<evidence type="ECO:0000259" key="5">
    <source>
        <dbReference type="Pfam" id="PF00149"/>
    </source>
</evidence>
<dbReference type="PANTHER" id="PTHR11575">
    <property type="entry name" value="5'-NUCLEOTIDASE-RELATED"/>
    <property type="match status" value="1"/>
</dbReference>
<gene>
    <name evidence="7" type="ORF">IAA07_00115</name>
</gene>
<name>A0A9D2KL65_9FIRM</name>
<evidence type="ECO:0000256" key="2">
    <source>
        <dbReference type="RuleBase" id="RU362119"/>
    </source>
</evidence>
<evidence type="ECO:0000259" key="6">
    <source>
        <dbReference type="Pfam" id="PF02872"/>
    </source>
</evidence>
<dbReference type="InterPro" id="IPR004843">
    <property type="entry name" value="Calcineurin-like_PHP"/>
</dbReference>
<dbReference type="GO" id="GO:0016787">
    <property type="term" value="F:hydrolase activity"/>
    <property type="evidence" value="ECO:0007669"/>
    <property type="project" value="UniProtKB-KW"/>
</dbReference>
<dbReference type="GO" id="GO:0030288">
    <property type="term" value="C:outer membrane-bounded periplasmic space"/>
    <property type="evidence" value="ECO:0007669"/>
    <property type="project" value="TreeGrafter"/>
</dbReference>
<evidence type="ECO:0000313" key="8">
    <source>
        <dbReference type="Proteomes" id="UP000823900"/>
    </source>
</evidence>
<feature type="domain" description="Calcineurin-like phosphoesterase" evidence="5">
    <location>
        <begin position="37"/>
        <end position="250"/>
    </location>
</feature>
<dbReference type="SUPFAM" id="SSF56300">
    <property type="entry name" value="Metallo-dependent phosphatases"/>
    <property type="match status" value="1"/>
</dbReference>
<dbReference type="Proteomes" id="UP000823900">
    <property type="component" value="Unassembled WGS sequence"/>
</dbReference>
<dbReference type="Pfam" id="PF02872">
    <property type="entry name" value="5_nucleotid_C"/>
    <property type="match status" value="1"/>
</dbReference>
<reference evidence="7" key="1">
    <citation type="journal article" date="2021" name="PeerJ">
        <title>Extensive microbial diversity within the chicken gut microbiome revealed by metagenomics and culture.</title>
        <authorList>
            <person name="Gilroy R."/>
            <person name="Ravi A."/>
            <person name="Getino M."/>
            <person name="Pursley I."/>
            <person name="Horton D.L."/>
            <person name="Alikhan N.F."/>
            <person name="Baker D."/>
            <person name="Gharbi K."/>
            <person name="Hall N."/>
            <person name="Watson M."/>
            <person name="Adriaenssens E.M."/>
            <person name="Foster-Nyarko E."/>
            <person name="Jarju S."/>
            <person name="Secka A."/>
            <person name="Antonio M."/>
            <person name="Oren A."/>
            <person name="Chaudhuri R.R."/>
            <person name="La Ragione R."/>
            <person name="Hildebrand F."/>
            <person name="Pallen M.J."/>
        </authorList>
    </citation>
    <scope>NUCLEOTIDE SEQUENCE</scope>
    <source>
        <strain evidence="7">CHK178-16964</strain>
    </source>
</reference>
<proteinExistence type="inferred from homology"/>
<dbReference type="InterPro" id="IPR029052">
    <property type="entry name" value="Metallo-depent_PP-like"/>
</dbReference>
<keyword evidence="2" id="KW-0547">Nucleotide-binding</keyword>
<accession>A0A9D2KL65</accession>
<feature type="chain" id="PRO_5039763894" evidence="2">
    <location>
        <begin position="25"/>
        <end position="723"/>
    </location>
</feature>
<keyword evidence="1 2" id="KW-0732">Signal</keyword>
<dbReference type="Gene3D" id="3.60.21.10">
    <property type="match status" value="1"/>
</dbReference>
<feature type="region of interest" description="Disordered" evidence="3">
    <location>
        <begin position="652"/>
        <end position="693"/>
    </location>
</feature>
<reference evidence="7" key="2">
    <citation type="submission" date="2021-04" db="EMBL/GenBank/DDBJ databases">
        <authorList>
            <person name="Gilroy R."/>
        </authorList>
    </citation>
    <scope>NUCLEOTIDE SEQUENCE</scope>
    <source>
        <strain evidence="7">CHK178-16964</strain>
    </source>
</reference>
<dbReference type="GO" id="GO:0009166">
    <property type="term" value="P:nucleotide catabolic process"/>
    <property type="evidence" value="ECO:0007669"/>
    <property type="project" value="InterPro"/>
</dbReference>
<evidence type="ECO:0000256" key="4">
    <source>
        <dbReference type="SAM" id="Phobius"/>
    </source>
</evidence>
<feature type="transmembrane region" description="Helical" evidence="4">
    <location>
        <begin position="696"/>
        <end position="716"/>
    </location>
</feature>
<dbReference type="PRINTS" id="PR01607">
    <property type="entry name" value="APYRASEFAMLY"/>
</dbReference>
<evidence type="ECO:0000256" key="3">
    <source>
        <dbReference type="SAM" id="MobiDB-lite"/>
    </source>
</evidence>
<dbReference type="EMBL" id="DWZA01000002">
    <property type="protein sequence ID" value="HJA69967.1"/>
    <property type="molecule type" value="Genomic_DNA"/>
</dbReference>
<keyword evidence="4" id="KW-0472">Membrane</keyword>
<comment type="caution">
    <text evidence="7">The sequence shown here is derived from an EMBL/GenBank/DDBJ whole genome shotgun (WGS) entry which is preliminary data.</text>
</comment>
<sequence>MRKYFIAMALTLCLPFSMSGYALAAENTADGSSQEIVIYHTNDTHGYLQGDGESIIGIDLVAGLKKSAPDSILVDAGDATQGLPLASLTKGADVIRLMNLAGYDLMAAGNHEFDFGTDQFLANVQLADFPILAANIYRDGSPLLQGAQEGNDGCHRIIERNGIQIGFFGLTTADTATSTNPAGIADLEFKDEIETAKEEIDHLEAEGADVIIAMCHMGDMDASCTSADLAEAMTGEYQDKIDVIIDGHSHTIENEETNGILIVQTGSGLTGVGKLTLQIDGDQVSAAEELLDLAALSDISPDEAVAEELSQITDSQSDLLSETVGSSETTLWAGQVGVVAVTRLVETNYGDFTADAFRSAAETYIQTLGTDTDLPVIAVENGGGIRAMAPNGEITTGDLISAFPFSNTIYLKKVTPAILYEVMEVSGTTLDGQDKETGMLLQQTNSGGFLQISGFTVVFDPDGEEGQKVASITLDGQTEPLDRADTETEILMASNNYIMSGGNDYTMLGELPKYGEAGGELETVQAYLESCLKDGVLQGYAGTQDRIQMRSDGYEPKDYTASILITDEAGEPLAGQELSYRVDGGERENGSTDENGLLQITLSDGAHGVRLADTQQEIYIDNYSGFGITVDEFREQPVLTFLADGSCDPVDGAFAEESSSEAASETSAEAPGNEASESVSSSESTEAAAEADTQNGFPIVPVAIAAVIAAGAAVLWKKRRGQN</sequence>
<dbReference type="AlphaFoldDB" id="A0A9D2KL65"/>
<keyword evidence="4" id="KW-0812">Transmembrane</keyword>